<dbReference type="Proteomes" id="UP001304895">
    <property type="component" value="Unassembled WGS sequence"/>
</dbReference>
<proteinExistence type="predicted"/>
<protein>
    <submittedName>
        <fullName evidence="2">Uncharacterized protein</fullName>
    </submittedName>
</protein>
<evidence type="ECO:0000256" key="1">
    <source>
        <dbReference type="SAM" id="MobiDB-lite"/>
    </source>
</evidence>
<reference evidence="2" key="1">
    <citation type="journal article" date="2023" name="Mol. Phylogenet. Evol.">
        <title>Genome-scale phylogeny and comparative genomics of the fungal order Sordariales.</title>
        <authorList>
            <person name="Hensen N."/>
            <person name="Bonometti L."/>
            <person name="Westerberg I."/>
            <person name="Brannstrom I.O."/>
            <person name="Guillou S."/>
            <person name="Cros-Aarteil S."/>
            <person name="Calhoun S."/>
            <person name="Haridas S."/>
            <person name="Kuo A."/>
            <person name="Mondo S."/>
            <person name="Pangilinan J."/>
            <person name="Riley R."/>
            <person name="LaButti K."/>
            <person name="Andreopoulos B."/>
            <person name="Lipzen A."/>
            <person name="Chen C."/>
            <person name="Yan M."/>
            <person name="Daum C."/>
            <person name="Ng V."/>
            <person name="Clum A."/>
            <person name="Steindorff A."/>
            <person name="Ohm R.A."/>
            <person name="Martin F."/>
            <person name="Silar P."/>
            <person name="Natvig D.O."/>
            <person name="Lalanne C."/>
            <person name="Gautier V."/>
            <person name="Ament-Velasquez S.L."/>
            <person name="Kruys A."/>
            <person name="Hutchinson M.I."/>
            <person name="Powell A.J."/>
            <person name="Barry K."/>
            <person name="Miller A.N."/>
            <person name="Grigoriev I.V."/>
            <person name="Debuchy R."/>
            <person name="Gladieux P."/>
            <person name="Hiltunen Thoren M."/>
            <person name="Johannesson H."/>
        </authorList>
    </citation>
    <scope>NUCLEOTIDE SEQUENCE</scope>
    <source>
        <strain evidence="2">CBS 123565</strain>
    </source>
</reference>
<sequence>MIVIPVPRTGPRLDRPKGVPASRVCSTRIRGGRPTRQTGSPTGHAVPCRANGVLGVDPDPIPWNNRGSRRPGFYFQPGRLGSRTPSPGLEAASMGADRGQGHWVRGDCSSSSWRWADSLVEVPQCRPVYFTSQNPPLVQRRCVCLDRVPGLLCHCLLPPPRPDMAPLDHVESPPTDLPNVSSNSSWTSTPSQLFPLDRYIETPQRHEEIAFALSAVPPHAHEASALGPSDTAQPLHWPAKPKPHVECPSITNGTPLHRYLADVSQAHEQLALALEHPSHRTQATPPPAISSPVPSISLSQGGADEDDTNLVIDAGTTRTRSRERRRCVVAELRPRVYIIMRKRRSKLSPEKGREKMTRRE</sequence>
<feature type="region of interest" description="Disordered" evidence="1">
    <location>
        <begin position="1"/>
        <end position="21"/>
    </location>
</feature>
<feature type="compositionally biased region" description="Low complexity" evidence="1">
    <location>
        <begin position="290"/>
        <end position="299"/>
    </location>
</feature>
<dbReference type="EMBL" id="MU853405">
    <property type="protein sequence ID" value="KAK4135929.1"/>
    <property type="molecule type" value="Genomic_DNA"/>
</dbReference>
<name>A0AAN6UNC1_9PEZI</name>
<feature type="region of interest" description="Disordered" evidence="1">
    <location>
        <begin position="221"/>
        <end position="241"/>
    </location>
</feature>
<feature type="compositionally biased region" description="Low complexity" evidence="1">
    <location>
        <begin position="178"/>
        <end position="189"/>
    </location>
</feature>
<comment type="caution">
    <text evidence="2">The sequence shown here is derived from an EMBL/GenBank/DDBJ whole genome shotgun (WGS) entry which is preliminary data.</text>
</comment>
<evidence type="ECO:0000313" key="3">
    <source>
        <dbReference type="Proteomes" id="UP001304895"/>
    </source>
</evidence>
<reference evidence="2" key="2">
    <citation type="submission" date="2023-05" db="EMBL/GenBank/DDBJ databases">
        <authorList>
            <consortium name="Lawrence Berkeley National Laboratory"/>
            <person name="Steindorff A."/>
            <person name="Hensen N."/>
            <person name="Bonometti L."/>
            <person name="Westerberg I."/>
            <person name="Brannstrom I.O."/>
            <person name="Guillou S."/>
            <person name="Cros-Aarteil S."/>
            <person name="Calhoun S."/>
            <person name="Haridas S."/>
            <person name="Kuo A."/>
            <person name="Mondo S."/>
            <person name="Pangilinan J."/>
            <person name="Riley R."/>
            <person name="Labutti K."/>
            <person name="Andreopoulos B."/>
            <person name="Lipzen A."/>
            <person name="Chen C."/>
            <person name="Yanf M."/>
            <person name="Daum C."/>
            <person name="Ng V."/>
            <person name="Clum A."/>
            <person name="Ohm R."/>
            <person name="Martin F."/>
            <person name="Silar P."/>
            <person name="Natvig D."/>
            <person name="Lalanne C."/>
            <person name="Gautier V."/>
            <person name="Ament-Velasquez S.L."/>
            <person name="Kruys A."/>
            <person name="Hutchinson M.I."/>
            <person name="Powell A.J."/>
            <person name="Barry K."/>
            <person name="Miller A.N."/>
            <person name="Grigoriev I.V."/>
            <person name="Debuchy R."/>
            <person name="Gladieux P."/>
            <person name="Thoren M.H."/>
            <person name="Johannesson H."/>
        </authorList>
    </citation>
    <scope>NUCLEOTIDE SEQUENCE</scope>
    <source>
        <strain evidence="2">CBS 123565</strain>
    </source>
</reference>
<gene>
    <name evidence="2" type="ORF">BT67DRAFT_440809</name>
</gene>
<evidence type="ECO:0000313" key="2">
    <source>
        <dbReference type="EMBL" id="KAK4135929.1"/>
    </source>
</evidence>
<accession>A0AAN6UNC1</accession>
<dbReference type="AlphaFoldDB" id="A0AAN6UNC1"/>
<organism evidence="2 3">
    <name type="scientific">Trichocladium antarcticum</name>
    <dbReference type="NCBI Taxonomy" id="1450529"/>
    <lineage>
        <taxon>Eukaryota</taxon>
        <taxon>Fungi</taxon>
        <taxon>Dikarya</taxon>
        <taxon>Ascomycota</taxon>
        <taxon>Pezizomycotina</taxon>
        <taxon>Sordariomycetes</taxon>
        <taxon>Sordariomycetidae</taxon>
        <taxon>Sordariales</taxon>
        <taxon>Chaetomiaceae</taxon>
        <taxon>Trichocladium</taxon>
    </lineage>
</organism>
<feature type="region of interest" description="Disordered" evidence="1">
    <location>
        <begin position="277"/>
        <end position="324"/>
    </location>
</feature>
<feature type="region of interest" description="Disordered" evidence="1">
    <location>
        <begin position="166"/>
        <end position="189"/>
    </location>
</feature>
<keyword evidence="3" id="KW-1185">Reference proteome</keyword>